<dbReference type="PANTHER" id="PTHR10039">
    <property type="entry name" value="AMELOGENIN"/>
    <property type="match status" value="1"/>
</dbReference>
<proteinExistence type="predicted"/>
<keyword evidence="1" id="KW-0677">Repeat</keyword>
<dbReference type="Pfam" id="PF24883">
    <property type="entry name" value="NPHP3_N"/>
    <property type="match status" value="1"/>
</dbReference>
<dbReference type="Gene3D" id="3.40.50.300">
    <property type="entry name" value="P-loop containing nucleotide triphosphate hydrolases"/>
    <property type="match status" value="1"/>
</dbReference>
<accession>A0A6A4HF61</accession>
<organism evidence="3 4">
    <name type="scientific">Gymnopus androsaceus JB14</name>
    <dbReference type="NCBI Taxonomy" id="1447944"/>
    <lineage>
        <taxon>Eukaryota</taxon>
        <taxon>Fungi</taxon>
        <taxon>Dikarya</taxon>
        <taxon>Basidiomycota</taxon>
        <taxon>Agaricomycotina</taxon>
        <taxon>Agaricomycetes</taxon>
        <taxon>Agaricomycetidae</taxon>
        <taxon>Agaricales</taxon>
        <taxon>Marasmiineae</taxon>
        <taxon>Omphalotaceae</taxon>
        <taxon>Gymnopus</taxon>
    </lineage>
</organism>
<gene>
    <name evidence="3" type="ORF">BT96DRAFT_823748</name>
</gene>
<reference evidence="3" key="1">
    <citation type="journal article" date="2019" name="Environ. Microbiol.">
        <title>Fungal ecological strategies reflected in gene transcription - a case study of two litter decomposers.</title>
        <authorList>
            <person name="Barbi F."/>
            <person name="Kohler A."/>
            <person name="Barry K."/>
            <person name="Baskaran P."/>
            <person name="Daum C."/>
            <person name="Fauchery L."/>
            <person name="Ihrmark K."/>
            <person name="Kuo A."/>
            <person name="LaButti K."/>
            <person name="Lipzen A."/>
            <person name="Morin E."/>
            <person name="Grigoriev I.V."/>
            <person name="Henrissat B."/>
            <person name="Lindahl B."/>
            <person name="Martin F."/>
        </authorList>
    </citation>
    <scope>NUCLEOTIDE SEQUENCE</scope>
    <source>
        <strain evidence="3">JB14</strain>
    </source>
</reference>
<evidence type="ECO:0000259" key="2">
    <source>
        <dbReference type="Pfam" id="PF24883"/>
    </source>
</evidence>
<dbReference type="InterPro" id="IPR027417">
    <property type="entry name" value="P-loop_NTPase"/>
</dbReference>
<dbReference type="AlphaFoldDB" id="A0A6A4HF61"/>
<dbReference type="InterPro" id="IPR056884">
    <property type="entry name" value="NPHP3-like_N"/>
</dbReference>
<dbReference type="SUPFAM" id="SSF52540">
    <property type="entry name" value="P-loop containing nucleoside triphosphate hydrolases"/>
    <property type="match status" value="1"/>
</dbReference>
<dbReference type="EMBL" id="ML769502">
    <property type="protein sequence ID" value="KAE9397122.1"/>
    <property type="molecule type" value="Genomic_DNA"/>
</dbReference>
<dbReference type="PANTHER" id="PTHR10039:SF15">
    <property type="entry name" value="NACHT DOMAIN-CONTAINING PROTEIN"/>
    <property type="match status" value="1"/>
</dbReference>
<evidence type="ECO:0000256" key="1">
    <source>
        <dbReference type="ARBA" id="ARBA00022737"/>
    </source>
</evidence>
<feature type="domain" description="Nephrocystin 3-like N-terminal" evidence="2">
    <location>
        <begin position="46"/>
        <end position="205"/>
    </location>
</feature>
<evidence type="ECO:0000313" key="4">
    <source>
        <dbReference type="Proteomes" id="UP000799118"/>
    </source>
</evidence>
<protein>
    <recommendedName>
        <fullName evidence="2">Nephrocystin 3-like N-terminal domain-containing protein</fullName>
    </recommendedName>
</protein>
<name>A0A6A4HF61_9AGAR</name>
<evidence type="ECO:0000313" key="3">
    <source>
        <dbReference type="EMBL" id="KAE9397122.1"/>
    </source>
</evidence>
<dbReference type="Proteomes" id="UP000799118">
    <property type="component" value="Unassembled WGS sequence"/>
</dbReference>
<sequence length="397" mass="44917">MCYALAIVDKLISQFVDCENREIVEWLSLIDFRETQRVILHGRALGTGLEPMQSEKYRRWRDGDTKMLWMPGLHAAGKTMTAAGLVNDLDEYFKDSNVAVVCAFCDFRQSNIQSTKNLLSAMLRQIVESCPVVPPTVASLYEYHSSKSSFPRFDEIVATFSAVAQGFNRIFVIVDALDECLDDQTRSLLTHTLSSFSVNLLFTSRPDPSIEQIFEGWTRLDIHASQHDLRIYAEQRFELSRLAQQCGVDLKQKILEQVVQKADGMFVLARLHLDALMNVSKIGEALEVLENVPSGVHRTYEKTMQRISSASNPETTRLALCSLLWVTFARRVLVISELQEVINIMSKPTADTSQNLEHRLSIGKESVISACAGLIEVEENTAQVRLIHYTAYEYIIK</sequence>
<dbReference type="OrthoDB" id="448455at2759"/>
<feature type="non-terminal residue" evidence="3">
    <location>
        <position position="397"/>
    </location>
</feature>
<keyword evidence="4" id="KW-1185">Reference proteome</keyword>